<evidence type="ECO:0000313" key="13">
    <source>
        <dbReference type="EMBL" id="CAH0583000.1"/>
    </source>
</evidence>
<feature type="compositionally biased region" description="Polar residues" evidence="11">
    <location>
        <begin position="14"/>
        <end position="26"/>
    </location>
</feature>
<dbReference type="InterPro" id="IPR017970">
    <property type="entry name" value="Homeobox_CS"/>
</dbReference>
<evidence type="ECO:0000259" key="12">
    <source>
        <dbReference type="PROSITE" id="PS50071"/>
    </source>
</evidence>
<evidence type="ECO:0000256" key="9">
    <source>
        <dbReference type="PROSITE-ProRule" id="PRU00108"/>
    </source>
</evidence>
<dbReference type="Gene3D" id="1.10.10.60">
    <property type="entry name" value="Homeodomain-like"/>
    <property type="match status" value="1"/>
</dbReference>
<evidence type="ECO:0000256" key="11">
    <source>
        <dbReference type="SAM" id="MobiDB-lite"/>
    </source>
</evidence>
<dbReference type="GO" id="GO:0005634">
    <property type="term" value="C:nucleus"/>
    <property type="evidence" value="ECO:0007669"/>
    <property type="project" value="UniProtKB-SubCell"/>
</dbReference>
<keyword evidence="6" id="KW-0844">Vision</keyword>
<gene>
    <name evidence="13" type="ORF">CINC_LOCUS2019</name>
</gene>
<evidence type="ECO:0000256" key="2">
    <source>
        <dbReference type="ARBA" id="ARBA00022473"/>
    </source>
</evidence>
<comment type="subcellular location">
    <subcellularLocation>
        <location evidence="1 9 10">Nucleus</location>
    </subcellularLocation>
</comment>
<dbReference type="GO" id="GO:0048663">
    <property type="term" value="P:neuron fate commitment"/>
    <property type="evidence" value="ECO:0007669"/>
    <property type="project" value="UniProtKB-ARBA"/>
</dbReference>
<evidence type="ECO:0000256" key="7">
    <source>
        <dbReference type="ARBA" id="ARBA00056641"/>
    </source>
</evidence>
<evidence type="ECO:0000256" key="10">
    <source>
        <dbReference type="RuleBase" id="RU000682"/>
    </source>
</evidence>
<dbReference type="SUPFAM" id="SSF46689">
    <property type="entry name" value="Homeodomain-like"/>
    <property type="match status" value="1"/>
</dbReference>
<keyword evidence="14" id="KW-1185">Reference proteome</keyword>
<dbReference type="Gene3D" id="3.30.420.10">
    <property type="entry name" value="Ribonuclease H-like superfamily/Ribonuclease H"/>
    <property type="match status" value="1"/>
</dbReference>
<evidence type="ECO:0000256" key="5">
    <source>
        <dbReference type="ARBA" id="ARBA00023242"/>
    </source>
</evidence>
<evidence type="ECO:0000256" key="4">
    <source>
        <dbReference type="ARBA" id="ARBA00023155"/>
    </source>
</evidence>
<dbReference type="GO" id="GO:0003677">
    <property type="term" value="F:DNA binding"/>
    <property type="evidence" value="ECO:0007669"/>
    <property type="project" value="UniProtKB-UniRule"/>
</dbReference>
<dbReference type="FunFam" id="1.10.10.60:FF:000417">
    <property type="entry name" value="Even-skipped homeobox 1"/>
    <property type="match status" value="1"/>
</dbReference>
<feature type="DNA-binding region" description="Homeobox" evidence="9">
    <location>
        <begin position="267"/>
        <end position="326"/>
    </location>
</feature>
<dbReference type="PROSITE" id="PS00027">
    <property type="entry name" value="HOMEOBOX_1"/>
    <property type="match status" value="1"/>
</dbReference>
<dbReference type="InterPro" id="IPR001356">
    <property type="entry name" value="HD"/>
</dbReference>
<dbReference type="InterPro" id="IPR036397">
    <property type="entry name" value="RNaseH_sf"/>
</dbReference>
<dbReference type="PANTHER" id="PTHR33939">
    <property type="entry name" value="PROTEIN CBG22215"/>
    <property type="match status" value="1"/>
</dbReference>
<sequence>MSEELDEGIEGGQTDASIVQTIQTPRPSSPRKFFARIYGHLEEPKSSSVEKVSGYESESSSDVEIGESEDVELQARGPQLWPPPPPLPLCPRPMMLPHQQLAFGAGLAAFSITVYEIKPGDRQTDSGVLVIPFGYGTLKTNVVFSNITFLLFKTFGKSLSVSTEQNHPVQIQRAQRVYHQSDPSQNLQNHIFREVSVEWAGVGALPTARLSALELMRLPHHVSLPPNRGVPGPIRTRSLVKIVGTVPLRYKIHCSTLARRRRKESRPRRQRTTFSAHQTLRLELEYARGEYVARARRCELASALSLSETQVKIWFQNRRAKDKRIEKAQLDQQYRAREIVFNVYKFFESEKLRANELLRQIYVASVQATSDGNITLPGQVFEILQDFLKSNAKITERVSASTGINKNTITKIKREGMPPKLRKVKDSLNFQGSKSTLLRIMKYQLGYKFKKCADNRSRLVEKPNIKAWRARYLRRIRENNALCADKKPVIYLQTWKLSYNSVSKCWQSSDIAGVPKSSIAGPGWHVAHAGAENGFIDGAFLMFEASSKPGYHDRMNSETFTMWLNHQLLPNMPENCLVVIDNIPYHKLPNMSHKKCEIQTWLNGKGIIFDSKLSKSELIMLVQSNKPPRNYDVFNLFATRGHEVLRLPPNSCDLNPIEYIWNFIKKKVADKTETQLASEIEKLTQEAVDSITADEWKTEFNHVKSIEQQYFEIQLLEDNDEFSFVINTGQDSSDETESDVSSEGNEHAVSSSEELEYGPSLSSVHLAAASGLFPSVLSPAYCSPPPCPCLPAQHPPPINDK</sequence>
<protein>
    <recommendedName>
        <fullName evidence="8">Homeobox protein rough</fullName>
    </recommendedName>
</protein>
<keyword evidence="6" id="KW-0716">Sensory transduction</keyword>
<feature type="region of interest" description="Disordered" evidence="11">
    <location>
        <begin position="729"/>
        <end position="756"/>
    </location>
</feature>
<evidence type="ECO:0000256" key="8">
    <source>
        <dbReference type="ARBA" id="ARBA00068739"/>
    </source>
</evidence>
<accession>A0A9P0BKV0</accession>
<proteinExistence type="predicted"/>
<feature type="domain" description="Homeobox" evidence="12">
    <location>
        <begin position="265"/>
        <end position="325"/>
    </location>
</feature>
<evidence type="ECO:0000256" key="6">
    <source>
        <dbReference type="ARBA" id="ARBA00023305"/>
    </source>
</evidence>
<dbReference type="GO" id="GO:0007601">
    <property type="term" value="P:visual perception"/>
    <property type="evidence" value="ECO:0007669"/>
    <property type="project" value="UniProtKB-KW"/>
</dbReference>
<dbReference type="AlphaFoldDB" id="A0A9P0BKV0"/>
<dbReference type="PROSITE" id="PS50071">
    <property type="entry name" value="HOMEOBOX_2"/>
    <property type="match status" value="1"/>
</dbReference>
<evidence type="ECO:0000313" key="14">
    <source>
        <dbReference type="Proteomes" id="UP001154114"/>
    </source>
</evidence>
<dbReference type="InterPro" id="IPR009057">
    <property type="entry name" value="Homeodomain-like_sf"/>
</dbReference>
<keyword evidence="2" id="KW-0217">Developmental protein</keyword>
<keyword evidence="3 9" id="KW-0238">DNA-binding</keyword>
<keyword evidence="4 9" id="KW-0371">Homeobox</keyword>
<feature type="region of interest" description="Disordered" evidence="11">
    <location>
        <begin position="1"/>
        <end position="30"/>
    </location>
</feature>
<reference evidence="13" key="1">
    <citation type="submission" date="2021-12" db="EMBL/GenBank/DDBJ databases">
        <authorList>
            <person name="King R."/>
        </authorList>
    </citation>
    <scope>NUCLEOTIDE SEQUENCE</scope>
</reference>
<dbReference type="OrthoDB" id="2266637at2759"/>
<dbReference type="GO" id="GO:0000981">
    <property type="term" value="F:DNA-binding transcription factor activity, RNA polymerase II-specific"/>
    <property type="evidence" value="ECO:0007669"/>
    <property type="project" value="InterPro"/>
</dbReference>
<name>A0A9P0BKV0_CHRIL</name>
<dbReference type="Proteomes" id="UP001154114">
    <property type="component" value="Chromosome 12"/>
</dbReference>
<organism evidence="13 14">
    <name type="scientific">Chrysodeixis includens</name>
    <name type="common">Soybean looper</name>
    <name type="synonym">Pseudoplusia includens</name>
    <dbReference type="NCBI Taxonomy" id="689277"/>
    <lineage>
        <taxon>Eukaryota</taxon>
        <taxon>Metazoa</taxon>
        <taxon>Ecdysozoa</taxon>
        <taxon>Arthropoda</taxon>
        <taxon>Hexapoda</taxon>
        <taxon>Insecta</taxon>
        <taxon>Pterygota</taxon>
        <taxon>Neoptera</taxon>
        <taxon>Endopterygota</taxon>
        <taxon>Lepidoptera</taxon>
        <taxon>Glossata</taxon>
        <taxon>Ditrysia</taxon>
        <taxon>Noctuoidea</taxon>
        <taxon>Noctuidae</taxon>
        <taxon>Plusiinae</taxon>
        <taxon>Chrysodeixis</taxon>
    </lineage>
</organism>
<dbReference type="SMART" id="SM00389">
    <property type="entry name" value="HOX"/>
    <property type="match status" value="1"/>
</dbReference>
<evidence type="ECO:0000256" key="1">
    <source>
        <dbReference type="ARBA" id="ARBA00004123"/>
    </source>
</evidence>
<dbReference type="PANTHER" id="PTHR33939:SF1">
    <property type="entry name" value="DUF4371 DOMAIN-CONTAINING PROTEIN"/>
    <property type="match status" value="1"/>
</dbReference>
<comment type="function">
    <text evidence="7">Required to establish the unique cell identity of photoreceptors R2 and R5 and consequently for ommatidial assembly in the developing eye imaginal disk. Repression of expression in R8 photoreceptor by senseless (sens) is an essential mechanism of R8 cell fate determination.</text>
</comment>
<dbReference type="CDD" id="cd00086">
    <property type="entry name" value="homeodomain"/>
    <property type="match status" value="1"/>
</dbReference>
<dbReference type="EMBL" id="LR824015">
    <property type="protein sequence ID" value="CAH0583000.1"/>
    <property type="molecule type" value="Genomic_DNA"/>
</dbReference>
<dbReference type="Pfam" id="PF13358">
    <property type="entry name" value="DDE_3"/>
    <property type="match status" value="1"/>
</dbReference>
<feature type="region of interest" description="Disordered" evidence="11">
    <location>
        <begin position="44"/>
        <end position="66"/>
    </location>
</feature>
<dbReference type="InterPro" id="IPR038717">
    <property type="entry name" value="Tc1-like_DDE_dom"/>
</dbReference>
<evidence type="ECO:0000256" key="3">
    <source>
        <dbReference type="ARBA" id="ARBA00023125"/>
    </source>
</evidence>
<dbReference type="Pfam" id="PF00046">
    <property type="entry name" value="Homeodomain"/>
    <property type="match status" value="1"/>
</dbReference>
<keyword evidence="5 9" id="KW-0539">Nucleus</keyword>